<gene>
    <name evidence="13" type="primary">LOC116958150</name>
</gene>
<organism evidence="12 13">
    <name type="scientific">Petromyzon marinus</name>
    <name type="common">Sea lamprey</name>
    <dbReference type="NCBI Taxonomy" id="7757"/>
    <lineage>
        <taxon>Eukaryota</taxon>
        <taxon>Metazoa</taxon>
        <taxon>Chordata</taxon>
        <taxon>Craniata</taxon>
        <taxon>Vertebrata</taxon>
        <taxon>Cyclostomata</taxon>
        <taxon>Hyperoartia</taxon>
        <taxon>Petromyzontiformes</taxon>
        <taxon>Petromyzontidae</taxon>
        <taxon>Petromyzon</taxon>
    </lineage>
</organism>
<dbReference type="InterPro" id="IPR013106">
    <property type="entry name" value="Ig_V-set"/>
</dbReference>
<comment type="subcellular location">
    <subcellularLocation>
        <location evidence="1">Membrane</location>
        <topology evidence="1">Single-pass type I membrane protein</topology>
    </subcellularLocation>
</comment>
<keyword evidence="12" id="KW-1185">Reference proteome</keyword>
<dbReference type="InterPro" id="IPR007110">
    <property type="entry name" value="Ig-like_dom"/>
</dbReference>
<feature type="region of interest" description="Disordered" evidence="9">
    <location>
        <begin position="458"/>
        <end position="506"/>
    </location>
</feature>
<keyword evidence="3" id="KW-0732">Signal</keyword>
<accession>A0AAJ7UKT1</accession>
<evidence type="ECO:0000256" key="9">
    <source>
        <dbReference type="SAM" id="MobiDB-lite"/>
    </source>
</evidence>
<reference evidence="13" key="1">
    <citation type="submission" date="2025-08" db="UniProtKB">
        <authorList>
            <consortium name="RefSeq"/>
        </authorList>
    </citation>
    <scope>IDENTIFICATION</scope>
    <source>
        <tissue evidence="13">Sperm</tissue>
    </source>
</reference>
<dbReference type="KEGG" id="pmrn:116958150"/>
<dbReference type="Proteomes" id="UP001318040">
    <property type="component" value="Chromosome 73"/>
</dbReference>
<keyword evidence="7" id="KW-0325">Glycoprotein</keyword>
<dbReference type="InterPro" id="IPR000920">
    <property type="entry name" value="Myelin_P0-rel"/>
</dbReference>
<sequence length="506" mass="55686">MSTACEFLSSVREGIAPTPPLGTTKATTILTIFVLLLIGTVFADGAGVGNGSESGVQRQGRTPREFMVVTPGKMNAVAGSKIFLPCSYTCTISGITHTLVEWFRRDGHEEERLYQYPNGYRQWPLHATWMGDVSKCDASITVSDIQTHDSGRYRCEVTVYPQNIQDIGYLQLNVKSPSDLVVVTPDKMNAMAGTTFLLPGIYTCTISGVTHTLVEWFRIIDGHEERIYKYPDGETSHWPLQATWVGDVSTCNASITVSDIQTHDSGRYRCEVTVYPQNIQDIGYLQLNIYPRTDLAVVIPDAKDATVGSTALLSCSYTCKITGIRHTLVEWFRTIDGQDEKVYKIIYRKRSLRPLQVTWVGDESTCNASITISDIQTHDAGRYRCEVTIYRHDKPSMQDIGYLQLNVHSEPEPSDATPTPSPAPAPSPVAGIVLGVIAALGVAAGVVFYCRRRLMRQSQPREAEARVEETHGLNPNGEDGGARAGPDAPAEQGDEPNDEGERETST</sequence>
<evidence type="ECO:0000313" key="13">
    <source>
        <dbReference type="RefSeq" id="XP_032836538.1"/>
    </source>
</evidence>
<feature type="domain" description="Ig-like" evidence="11">
    <location>
        <begin position="291"/>
        <end position="388"/>
    </location>
</feature>
<evidence type="ECO:0000256" key="1">
    <source>
        <dbReference type="ARBA" id="ARBA00004479"/>
    </source>
</evidence>
<keyword evidence="4 10" id="KW-1133">Transmembrane helix</keyword>
<keyword evidence="8" id="KW-0393">Immunoglobulin domain</keyword>
<dbReference type="PANTHER" id="PTHR13869:SF24">
    <property type="entry name" value="BASEMENT MEMBRANE-SPECIFIC HEPARAN SULFATE PROTEOGLYCAN CORE PROTEIN-LIKE"/>
    <property type="match status" value="1"/>
</dbReference>
<evidence type="ECO:0000256" key="7">
    <source>
        <dbReference type="ARBA" id="ARBA00023180"/>
    </source>
</evidence>
<dbReference type="PROSITE" id="PS50835">
    <property type="entry name" value="IG_LIKE"/>
    <property type="match status" value="3"/>
</dbReference>
<feature type="transmembrane region" description="Helical" evidence="10">
    <location>
        <begin position="429"/>
        <end position="450"/>
    </location>
</feature>
<evidence type="ECO:0000259" key="11">
    <source>
        <dbReference type="PROSITE" id="PS50835"/>
    </source>
</evidence>
<dbReference type="Gene3D" id="2.60.40.10">
    <property type="entry name" value="Immunoglobulins"/>
    <property type="match status" value="3"/>
</dbReference>
<dbReference type="InterPro" id="IPR013783">
    <property type="entry name" value="Ig-like_fold"/>
</dbReference>
<protein>
    <submittedName>
        <fullName evidence="13">Uncharacterized protein LOC116958150</fullName>
    </submittedName>
</protein>
<keyword evidence="5 10" id="KW-0472">Membrane</keyword>
<dbReference type="AlphaFoldDB" id="A0AAJ7UKT1"/>
<dbReference type="SMART" id="SM00409">
    <property type="entry name" value="IG"/>
    <property type="match status" value="3"/>
</dbReference>
<evidence type="ECO:0000256" key="5">
    <source>
        <dbReference type="ARBA" id="ARBA00023136"/>
    </source>
</evidence>
<feature type="compositionally biased region" description="Basic and acidic residues" evidence="9">
    <location>
        <begin position="459"/>
        <end position="471"/>
    </location>
</feature>
<evidence type="ECO:0000256" key="3">
    <source>
        <dbReference type="ARBA" id="ARBA00022729"/>
    </source>
</evidence>
<evidence type="ECO:0000256" key="6">
    <source>
        <dbReference type="ARBA" id="ARBA00023157"/>
    </source>
</evidence>
<evidence type="ECO:0000256" key="10">
    <source>
        <dbReference type="SAM" id="Phobius"/>
    </source>
</evidence>
<name>A0AAJ7UKT1_PETMA</name>
<dbReference type="PANTHER" id="PTHR13869">
    <property type="entry name" value="MYELIN P0 RELATED"/>
    <property type="match status" value="1"/>
</dbReference>
<dbReference type="Pfam" id="PF07686">
    <property type="entry name" value="V-set"/>
    <property type="match status" value="3"/>
</dbReference>
<feature type="domain" description="Ig-like" evidence="11">
    <location>
        <begin position="177"/>
        <end position="280"/>
    </location>
</feature>
<dbReference type="GO" id="GO:0016020">
    <property type="term" value="C:membrane"/>
    <property type="evidence" value="ECO:0007669"/>
    <property type="project" value="UniProtKB-SubCell"/>
</dbReference>
<feature type="compositionally biased region" description="Acidic residues" evidence="9">
    <location>
        <begin position="492"/>
        <end position="506"/>
    </location>
</feature>
<dbReference type="InterPro" id="IPR036179">
    <property type="entry name" value="Ig-like_dom_sf"/>
</dbReference>
<dbReference type="SUPFAM" id="SSF48726">
    <property type="entry name" value="Immunoglobulin"/>
    <property type="match status" value="3"/>
</dbReference>
<evidence type="ECO:0000256" key="8">
    <source>
        <dbReference type="ARBA" id="ARBA00023319"/>
    </source>
</evidence>
<feature type="domain" description="Ig-like" evidence="11">
    <location>
        <begin position="63"/>
        <end position="165"/>
    </location>
</feature>
<dbReference type="InterPro" id="IPR003599">
    <property type="entry name" value="Ig_sub"/>
</dbReference>
<dbReference type="SMART" id="SM00406">
    <property type="entry name" value="IGv"/>
    <property type="match status" value="3"/>
</dbReference>
<evidence type="ECO:0000256" key="2">
    <source>
        <dbReference type="ARBA" id="ARBA00022692"/>
    </source>
</evidence>
<proteinExistence type="predicted"/>
<keyword evidence="6" id="KW-1015">Disulfide bond</keyword>
<evidence type="ECO:0000313" key="12">
    <source>
        <dbReference type="Proteomes" id="UP001318040"/>
    </source>
</evidence>
<evidence type="ECO:0000256" key="4">
    <source>
        <dbReference type="ARBA" id="ARBA00022989"/>
    </source>
</evidence>
<dbReference type="RefSeq" id="XP_032836538.1">
    <property type="nucleotide sequence ID" value="XM_032980647.1"/>
</dbReference>
<keyword evidence="2 10" id="KW-0812">Transmembrane</keyword>